<feature type="transmembrane region" description="Helical" evidence="11">
    <location>
        <begin position="172"/>
        <end position="195"/>
    </location>
</feature>
<dbReference type="GO" id="GO:0005886">
    <property type="term" value="C:plasma membrane"/>
    <property type="evidence" value="ECO:0007669"/>
    <property type="project" value="UniProtKB-SubCell"/>
</dbReference>
<evidence type="ECO:0000256" key="11">
    <source>
        <dbReference type="SAM" id="Phobius"/>
    </source>
</evidence>
<keyword evidence="5 10" id="KW-0132">Cell division</keyword>
<feature type="domain" description="ABC3 transporter permease C-terminal" evidence="12">
    <location>
        <begin position="176"/>
        <end position="296"/>
    </location>
</feature>
<keyword evidence="8 10" id="KW-0472">Membrane</keyword>
<evidence type="ECO:0000256" key="3">
    <source>
        <dbReference type="ARBA" id="ARBA00021907"/>
    </source>
</evidence>
<evidence type="ECO:0000259" key="12">
    <source>
        <dbReference type="Pfam" id="PF02687"/>
    </source>
</evidence>
<dbReference type="PROSITE" id="PS51257">
    <property type="entry name" value="PROKAR_LIPOPROTEIN"/>
    <property type="match status" value="1"/>
</dbReference>
<keyword evidence="7 11" id="KW-1133">Transmembrane helix</keyword>
<accession>A0AAW5JQN9</accession>
<proteinExistence type="inferred from homology"/>
<evidence type="ECO:0000256" key="5">
    <source>
        <dbReference type="ARBA" id="ARBA00022618"/>
    </source>
</evidence>
<dbReference type="PANTHER" id="PTHR47755:SF1">
    <property type="entry name" value="CELL DIVISION PROTEIN FTSX"/>
    <property type="match status" value="1"/>
</dbReference>
<dbReference type="Gene3D" id="3.30.70.3040">
    <property type="match status" value="1"/>
</dbReference>
<organism evidence="14 15">
    <name type="scientific">Intestinimonas massiliensis</name>
    <name type="common">ex Afouda et al. 2020</name>
    <dbReference type="NCBI Taxonomy" id="1673721"/>
    <lineage>
        <taxon>Bacteria</taxon>
        <taxon>Bacillati</taxon>
        <taxon>Bacillota</taxon>
        <taxon>Clostridia</taxon>
        <taxon>Eubacteriales</taxon>
        <taxon>Intestinimonas</taxon>
    </lineage>
</organism>
<dbReference type="InterPro" id="IPR004513">
    <property type="entry name" value="FtsX"/>
</dbReference>
<evidence type="ECO:0000256" key="2">
    <source>
        <dbReference type="ARBA" id="ARBA00007379"/>
    </source>
</evidence>
<evidence type="ECO:0000256" key="8">
    <source>
        <dbReference type="ARBA" id="ARBA00023136"/>
    </source>
</evidence>
<name>A0AAW5JQN9_9FIRM</name>
<evidence type="ECO:0000313" key="14">
    <source>
        <dbReference type="EMBL" id="MCQ4769460.1"/>
    </source>
</evidence>
<dbReference type="Pfam" id="PF02687">
    <property type="entry name" value="FtsX"/>
    <property type="match status" value="1"/>
</dbReference>
<dbReference type="AlphaFoldDB" id="A0AAW5JQN9"/>
<dbReference type="InterPro" id="IPR003838">
    <property type="entry name" value="ABC3_permease_C"/>
</dbReference>
<feature type="transmembrane region" description="Helical" evidence="11">
    <location>
        <begin position="21"/>
        <end position="46"/>
    </location>
</feature>
<gene>
    <name evidence="14" type="primary">ftsX</name>
    <name evidence="14" type="ORF">NE579_03125</name>
</gene>
<evidence type="ECO:0000256" key="10">
    <source>
        <dbReference type="PIRNR" id="PIRNR003097"/>
    </source>
</evidence>
<keyword evidence="6 11" id="KW-0812">Transmembrane</keyword>
<keyword evidence="9 10" id="KW-0131">Cell cycle</keyword>
<evidence type="ECO:0000256" key="6">
    <source>
        <dbReference type="ARBA" id="ARBA00022692"/>
    </source>
</evidence>
<keyword evidence="4 10" id="KW-1003">Cell membrane</keyword>
<dbReference type="Pfam" id="PF18075">
    <property type="entry name" value="FtsX_ECD"/>
    <property type="match status" value="1"/>
</dbReference>
<protein>
    <recommendedName>
        <fullName evidence="3 10">Cell division protein FtsX</fullName>
    </recommendedName>
</protein>
<dbReference type="InterPro" id="IPR058204">
    <property type="entry name" value="FtsX_firmicutes-type"/>
</dbReference>
<evidence type="ECO:0000256" key="9">
    <source>
        <dbReference type="ARBA" id="ARBA00023306"/>
    </source>
</evidence>
<dbReference type="GO" id="GO:0051301">
    <property type="term" value="P:cell division"/>
    <property type="evidence" value="ECO:0007669"/>
    <property type="project" value="UniProtKB-KW"/>
</dbReference>
<sequence length="298" mass="33218">MRQFNMGYHLREGFRSIFTHGLMSFAAVCMILACLIIMGSFSLVAINIDNTLGRYEAENEFIAYIDETLAEDEARALQSKLEAIPNVSSVTFMTAGEALERYTERYTDSETRELFDGMDDSVLRHRYRIHVDDLEQMGETVRQVEAVSGVAKVQWEQAISDGFVALRNVASAVAFILIAMLLVISLFIIANTIKLATFHRREEIAIMKMCGATNWFVRWPFIFEGMLLGLMGAILAFFLQWGIYAVIVQAIDGFGGLQLVAIIPFQTLWTRVAGAFAVTGLVIGAGGSLLAIRKFLQV</sequence>
<dbReference type="Proteomes" id="UP001204562">
    <property type="component" value="Unassembled WGS sequence"/>
</dbReference>
<dbReference type="NCBIfam" id="NF038347">
    <property type="entry name" value="FtsX_Gpos"/>
    <property type="match status" value="1"/>
</dbReference>
<dbReference type="InterPro" id="IPR040690">
    <property type="entry name" value="FtsX_ECD"/>
</dbReference>
<feature type="domain" description="FtsX extracellular" evidence="13">
    <location>
        <begin position="61"/>
        <end position="153"/>
    </location>
</feature>
<feature type="transmembrane region" description="Helical" evidence="11">
    <location>
        <begin position="216"/>
        <end position="237"/>
    </location>
</feature>
<evidence type="ECO:0000256" key="1">
    <source>
        <dbReference type="ARBA" id="ARBA00004651"/>
    </source>
</evidence>
<comment type="caution">
    <text evidence="14">The sequence shown here is derived from an EMBL/GenBank/DDBJ whole genome shotgun (WGS) entry which is preliminary data.</text>
</comment>
<evidence type="ECO:0000313" key="15">
    <source>
        <dbReference type="Proteomes" id="UP001204562"/>
    </source>
</evidence>
<reference evidence="14" key="1">
    <citation type="submission" date="2022-06" db="EMBL/GenBank/DDBJ databases">
        <title>Isolation of gut microbiota from human fecal samples.</title>
        <authorList>
            <person name="Pamer E.G."/>
            <person name="Barat B."/>
            <person name="Waligurski E."/>
            <person name="Medina S."/>
            <person name="Paddock L."/>
            <person name="Mostad J."/>
        </authorList>
    </citation>
    <scope>NUCLEOTIDE SEQUENCE</scope>
    <source>
        <strain evidence="14">DFI.9.91</strain>
    </source>
</reference>
<dbReference type="EMBL" id="JANFYS010000004">
    <property type="protein sequence ID" value="MCQ4769460.1"/>
    <property type="molecule type" value="Genomic_DNA"/>
</dbReference>
<comment type="subcellular location">
    <subcellularLocation>
        <location evidence="1">Cell membrane</location>
        <topology evidence="1">Multi-pass membrane protein</topology>
    </subcellularLocation>
</comment>
<evidence type="ECO:0000256" key="4">
    <source>
        <dbReference type="ARBA" id="ARBA00022475"/>
    </source>
</evidence>
<dbReference type="PIRSF" id="PIRSF003097">
    <property type="entry name" value="FtsX"/>
    <property type="match status" value="1"/>
</dbReference>
<comment type="function">
    <text evidence="10">Part of the ABC transporter FtsEX involved in asymmetric cellular division facilitating the initiation of sporulation.</text>
</comment>
<evidence type="ECO:0000256" key="7">
    <source>
        <dbReference type="ARBA" id="ARBA00022989"/>
    </source>
</evidence>
<dbReference type="PANTHER" id="PTHR47755">
    <property type="entry name" value="CELL DIVISION PROTEIN FTSX"/>
    <property type="match status" value="1"/>
</dbReference>
<dbReference type="RefSeq" id="WP_256303220.1">
    <property type="nucleotide sequence ID" value="NZ_JANFYS010000004.1"/>
</dbReference>
<feature type="transmembrane region" description="Helical" evidence="11">
    <location>
        <begin position="272"/>
        <end position="292"/>
    </location>
</feature>
<comment type="similarity">
    <text evidence="2 10">Belongs to the ABC-4 integral membrane protein family. FtsX subfamily.</text>
</comment>
<evidence type="ECO:0000259" key="13">
    <source>
        <dbReference type="Pfam" id="PF18075"/>
    </source>
</evidence>
<feature type="transmembrane region" description="Helical" evidence="11">
    <location>
        <begin position="243"/>
        <end position="265"/>
    </location>
</feature>